<dbReference type="AlphaFoldDB" id="A0A8S9ITN6"/>
<dbReference type="Pfam" id="PF13966">
    <property type="entry name" value="zf-RVT"/>
    <property type="match status" value="1"/>
</dbReference>
<dbReference type="EMBL" id="QGKY02001015">
    <property type="protein sequence ID" value="KAF2572426.1"/>
    <property type="molecule type" value="Genomic_DNA"/>
</dbReference>
<dbReference type="InterPro" id="IPR026960">
    <property type="entry name" value="RVT-Znf"/>
</dbReference>
<protein>
    <recommendedName>
        <fullName evidence="1">Reverse transcriptase zinc-binding domain-containing protein</fullName>
    </recommendedName>
</protein>
<proteinExistence type="predicted"/>
<sequence length="131" mass="15037">MGVPANAMVKDINANGNWNIRSPRTDNQEVDGVVWKDYSTSAIYKQLKHHAPLVPWFDIIWCKGGIPKHNFLSWLFVLNKCPTRDRLLTTDPACLLCNAAPEQSTIYYLINLRLPKPHKKLLLIAWQLKIT</sequence>
<accession>A0A8S9ITN6</accession>
<comment type="caution">
    <text evidence="2">The sequence shown here is derived from an EMBL/GenBank/DDBJ whole genome shotgun (WGS) entry which is preliminary data.</text>
</comment>
<organism evidence="2">
    <name type="scientific">Brassica cretica</name>
    <name type="common">Mustard</name>
    <dbReference type="NCBI Taxonomy" id="69181"/>
    <lineage>
        <taxon>Eukaryota</taxon>
        <taxon>Viridiplantae</taxon>
        <taxon>Streptophyta</taxon>
        <taxon>Embryophyta</taxon>
        <taxon>Tracheophyta</taxon>
        <taxon>Spermatophyta</taxon>
        <taxon>Magnoliopsida</taxon>
        <taxon>eudicotyledons</taxon>
        <taxon>Gunneridae</taxon>
        <taxon>Pentapetalae</taxon>
        <taxon>rosids</taxon>
        <taxon>malvids</taxon>
        <taxon>Brassicales</taxon>
        <taxon>Brassicaceae</taxon>
        <taxon>Brassiceae</taxon>
        <taxon>Brassica</taxon>
    </lineage>
</organism>
<reference evidence="2" key="1">
    <citation type="submission" date="2019-12" db="EMBL/GenBank/DDBJ databases">
        <title>Genome sequencing and annotation of Brassica cretica.</title>
        <authorList>
            <person name="Studholme D.J."/>
            <person name="Sarris P.F."/>
        </authorList>
    </citation>
    <scope>NUCLEOTIDE SEQUENCE</scope>
    <source>
        <strain evidence="2">PFS-102/07</strain>
        <tissue evidence="2">Leaf</tissue>
    </source>
</reference>
<name>A0A8S9ITN6_BRACR</name>
<gene>
    <name evidence="2" type="ORF">F2Q70_00005645</name>
</gene>
<evidence type="ECO:0000313" key="2">
    <source>
        <dbReference type="EMBL" id="KAF2572426.1"/>
    </source>
</evidence>
<feature type="domain" description="Reverse transcriptase zinc-binding" evidence="1">
    <location>
        <begin position="38"/>
        <end position="103"/>
    </location>
</feature>
<evidence type="ECO:0000259" key="1">
    <source>
        <dbReference type="Pfam" id="PF13966"/>
    </source>
</evidence>